<feature type="region of interest" description="Disordered" evidence="5">
    <location>
        <begin position="1"/>
        <end position="30"/>
    </location>
</feature>
<feature type="domain" description="tRNA uridine 5-carboxymethylaminomethyl modification enzyme C-terminal subdomain" evidence="7">
    <location>
        <begin position="926"/>
        <end position="998"/>
    </location>
</feature>
<dbReference type="SUPFAM" id="SSF51905">
    <property type="entry name" value="FAD/NAD(P)-binding domain"/>
    <property type="match status" value="1"/>
</dbReference>
<dbReference type="EMBL" id="CADCXV010000797">
    <property type="protein sequence ID" value="CAB0035713.1"/>
    <property type="molecule type" value="Genomic_DNA"/>
</dbReference>
<keyword evidence="9" id="KW-1185">Reference proteome</keyword>
<evidence type="ECO:0000313" key="9">
    <source>
        <dbReference type="Proteomes" id="UP000479190"/>
    </source>
</evidence>
<accession>A0A6H5IM54</accession>
<dbReference type="Proteomes" id="UP000479190">
    <property type="component" value="Unassembled WGS sequence"/>
</dbReference>
<sequence>MASLGILRGRREREKEKATATSHRALAASHDARRAARHDLSINQLALTKRLLYYRNVLIMIIITTTTTTRITRVRTQRFASARQKDNFTCIHLSMRMRGLHAATRYGHLNNFHYYIHNTYYLCKYTICCLIIFLYTIFYLEQRMAVFVNEKHRIRRMCCIIPDKIPVCIHITCARAFTKATVEALYRASCIVARDCSSLKIAAHQVRACGFSGLGRRRRRPGCTKSKQNINTRKSKKVHQPYRNCYDMCELHKRAMMQQTCAIHRYIFMLRLANVKPYVRGSHYLFSLGGKKKRKFSTYKKCKLLNLLHSHITKNKQKMIYFSSKPTTSAAALRRKVERYGDSYTFNMSITKSKAVVFQLQKQVKVFVKSWNRKFSSKISNRQEKFDVIVIGGGHAGTEACAASARMGVKTLLITHKKSTIGEMSCNPSFGGIGKGNLMREVDALDGICCRICDISGIHYKVLNKRKGPAVWGLRAQIDRSLYKKHLQAEIFNTPGLQIIESSVEDIIVHNDKLECCGIVLKDGTQIFSDSVVITTGTFLKGQINIGLDTRPAGRMGDEPSIGLANTLERLGFSMGRLKTGTPPRLEKSTIDFSKCTKQTPDEIPEPFSFMSDSVWLPPHEQLPCYLTHTNEKINSIVKENLHLNRHVIEEIKGPRYCPSIESKVLRFSNLHHQIWLEPEGLDSPLIYPAGLSCTLPADKQEEMIKFIPGLENAKMVKPGYGVEYDYIDPRELKSSLETKKIPGLFLAGQINGTTGYEEAAAQGIVAGVNAAAKVLKKNPLIISRTEGYIGVLIDDLTTGGTTEPYRMFTSRAEFRVSLRPDNADSRLTHKGYNVGCVSEKRFKKTTHLLKQIQECLQLLRSTSKPYKDWQAQLPHLRNIKQNLPKSALDLLSQQFVQFDEVALHIPELLHHVKNRKLGHRLEIEANYIHAVAEQQREVDEIRKNEKMSIPKEVYDTLNSLNVSIEDKEKLAEAQPETIAAAYNIAGITPAAVLKLYYHIKRNSQCSKMLDC</sequence>
<reference evidence="8 9" key="1">
    <citation type="submission" date="2020-02" db="EMBL/GenBank/DDBJ databases">
        <authorList>
            <person name="Ferguson B K."/>
        </authorList>
    </citation>
    <scope>NUCLEOTIDE SEQUENCE [LARGE SCALE GENOMIC DNA]</scope>
</reference>
<dbReference type="NCBIfam" id="TIGR00136">
    <property type="entry name" value="mnmG_gidA"/>
    <property type="match status" value="1"/>
</dbReference>
<comment type="cofactor">
    <cofactor evidence="1">
        <name>FAD</name>
        <dbReference type="ChEBI" id="CHEBI:57692"/>
    </cofactor>
</comment>
<dbReference type="GO" id="GO:0030488">
    <property type="term" value="P:tRNA methylation"/>
    <property type="evidence" value="ECO:0007669"/>
    <property type="project" value="TreeGrafter"/>
</dbReference>
<gene>
    <name evidence="8" type="ORF">TBRA_LOCUS7599</name>
</gene>
<feature type="transmembrane region" description="Helical" evidence="6">
    <location>
        <begin position="52"/>
        <end position="71"/>
    </location>
</feature>
<keyword evidence="3" id="KW-0285">Flavoprotein</keyword>
<keyword evidence="6" id="KW-0812">Transmembrane</keyword>
<dbReference type="SMART" id="SM01228">
    <property type="entry name" value="GIDA_assoc_3"/>
    <property type="match status" value="1"/>
</dbReference>
<dbReference type="InterPro" id="IPR026904">
    <property type="entry name" value="MnmG_C"/>
</dbReference>
<dbReference type="Gene3D" id="1.10.150.570">
    <property type="entry name" value="GidA associated domain, C-terminal subdomain"/>
    <property type="match status" value="1"/>
</dbReference>
<dbReference type="InterPro" id="IPR002218">
    <property type="entry name" value="MnmG-rel"/>
</dbReference>
<comment type="similarity">
    <text evidence="2">Belongs to the MnmG family.</text>
</comment>
<dbReference type="PROSITE" id="PS01280">
    <property type="entry name" value="GIDA_1"/>
    <property type="match status" value="1"/>
</dbReference>
<dbReference type="InterPro" id="IPR044920">
    <property type="entry name" value="MnmG_C_subdom_sf"/>
</dbReference>
<dbReference type="InterPro" id="IPR036188">
    <property type="entry name" value="FAD/NAD-bd_sf"/>
</dbReference>
<dbReference type="PANTHER" id="PTHR11806">
    <property type="entry name" value="GLUCOSE INHIBITED DIVISION PROTEIN A"/>
    <property type="match status" value="1"/>
</dbReference>
<keyword evidence="4" id="KW-0274">FAD</keyword>
<dbReference type="GO" id="GO:0005829">
    <property type="term" value="C:cytosol"/>
    <property type="evidence" value="ECO:0007669"/>
    <property type="project" value="TreeGrafter"/>
</dbReference>
<keyword evidence="6" id="KW-1133">Transmembrane helix</keyword>
<keyword evidence="6" id="KW-0472">Membrane</keyword>
<dbReference type="InterPro" id="IPR020595">
    <property type="entry name" value="MnmG-rel_CS"/>
</dbReference>
<dbReference type="GO" id="GO:0050660">
    <property type="term" value="F:flavin adenine dinucleotide binding"/>
    <property type="evidence" value="ECO:0007669"/>
    <property type="project" value="InterPro"/>
</dbReference>
<dbReference type="Pfam" id="PF01134">
    <property type="entry name" value="GIDA"/>
    <property type="match status" value="1"/>
</dbReference>
<dbReference type="Gene3D" id="3.50.50.60">
    <property type="entry name" value="FAD/NAD(P)-binding domain"/>
    <property type="match status" value="2"/>
</dbReference>
<feature type="transmembrane region" description="Helical" evidence="6">
    <location>
        <begin position="122"/>
        <end position="140"/>
    </location>
</feature>
<dbReference type="FunFam" id="3.50.50.60:FF:000082">
    <property type="entry name" value="protein MTO1 homolog, mitochondrial isoform X1"/>
    <property type="match status" value="1"/>
</dbReference>
<dbReference type="GO" id="GO:0002098">
    <property type="term" value="P:tRNA wobble uridine modification"/>
    <property type="evidence" value="ECO:0007669"/>
    <property type="project" value="InterPro"/>
</dbReference>
<dbReference type="InterPro" id="IPR047001">
    <property type="entry name" value="MnmG_C_subdom"/>
</dbReference>
<proteinExistence type="inferred from homology"/>
<dbReference type="Pfam" id="PF13932">
    <property type="entry name" value="SAM_GIDA_C"/>
    <property type="match status" value="1"/>
</dbReference>
<protein>
    <recommendedName>
        <fullName evidence="7">tRNA uridine 5-carboxymethylaminomethyl modification enzyme C-terminal subdomain domain-containing protein</fullName>
    </recommendedName>
</protein>
<dbReference type="Pfam" id="PF21680">
    <property type="entry name" value="GIDA_C_1st"/>
    <property type="match status" value="1"/>
</dbReference>
<organism evidence="8 9">
    <name type="scientific">Trichogramma brassicae</name>
    <dbReference type="NCBI Taxonomy" id="86971"/>
    <lineage>
        <taxon>Eukaryota</taxon>
        <taxon>Metazoa</taxon>
        <taxon>Ecdysozoa</taxon>
        <taxon>Arthropoda</taxon>
        <taxon>Hexapoda</taxon>
        <taxon>Insecta</taxon>
        <taxon>Pterygota</taxon>
        <taxon>Neoptera</taxon>
        <taxon>Endopterygota</taxon>
        <taxon>Hymenoptera</taxon>
        <taxon>Apocrita</taxon>
        <taxon>Proctotrupomorpha</taxon>
        <taxon>Chalcidoidea</taxon>
        <taxon>Trichogrammatidae</taxon>
        <taxon>Trichogramma</taxon>
    </lineage>
</organism>
<evidence type="ECO:0000259" key="7">
    <source>
        <dbReference type="SMART" id="SM01228"/>
    </source>
</evidence>
<dbReference type="OrthoDB" id="3329at2759"/>
<evidence type="ECO:0000256" key="5">
    <source>
        <dbReference type="SAM" id="MobiDB-lite"/>
    </source>
</evidence>
<dbReference type="InterPro" id="IPR040131">
    <property type="entry name" value="MnmG_N"/>
</dbReference>
<dbReference type="PANTHER" id="PTHR11806:SF0">
    <property type="entry name" value="PROTEIN MTO1 HOMOLOG, MITOCHONDRIAL"/>
    <property type="match status" value="1"/>
</dbReference>
<name>A0A6H5IM54_9HYME</name>
<feature type="compositionally biased region" description="Basic and acidic residues" evidence="5">
    <location>
        <begin position="9"/>
        <end position="18"/>
    </location>
</feature>
<evidence type="ECO:0000256" key="4">
    <source>
        <dbReference type="ARBA" id="ARBA00022827"/>
    </source>
</evidence>
<evidence type="ECO:0000256" key="6">
    <source>
        <dbReference type="SAM" id="Phobius"/>
    </source>
</evidence>
<dbReference type="InterPro" id="IPR049312">
    <property type="entry name" value="GIDA_C_N"/>
</dbReference>
<evidence type="ECO:0000313" key="8">
    <source>
        <dbReference type="EMBL" id="CAB0035713.1"/>
    </source>
</evidence>
<evidence type="ECO:0000256" key="1">
    <source>
        <dbReference type="ARBA" id="ARBA00001974"/>
    </source>
</evidence>
<dbReference type="PROSITE" id="PS01281">
    <property type="entry name" value="GIDA_2"/>
    <property type="match status" value="1"/>
</dbReference>
<dbReference type="FunFam" id="3.50.50.60:FF:000002">
    <property type="entry name" value="tRNA uridine 5-carboxymethylaminomethyl modification enzyme MnmG"/>
    <property type="match status" value="1"/>
</dbReference>
<evidence type="ECO:0000256" key="2">
    <source>
        <dbReference type="ARBA" id="ARBA00007653"/>
    </source>
</evidence>
<dbReference type="InterPro" id="IPR004416">
    <property type="entry name" value="MnmG"/>
</dbReference>
<dbReference type="AlphaFoldDB" id="A0A6H5IM54"/>
<dbReference type="HAMAP" id="MF_00129">
    <property type="entry name" value="MnmG_GidA"/>
    <property type="match status" value="1"/>
</dbReference>
<evidence type="ECO:0000256" key="3">
    <source>
        <dbReference type="ARBA" id="ARBA00022630"/>
    </source>
</evidence>